<feature type="region of interest" description="Disordered" evidence="1">
    <location>
        <begin position="1"/>
        <end position="22"/>
    </location>
</feature>
<dbReference type="PANTHER" id="PTHR43441:SF5">
    <property type="entry name" value="FAMILY ACETYLTRANSFERASE, PUTATIVE-RELATED"/>
    <property type="match status" value="1"/>
</dbReference>
<dbReference type="AlphaFoldDB" id="K5VZ84"/>
<protein>
    <recommendedName>
        <fullName evidence="2">N-acetyltransferase domain-containing protein</fullName>
    </recommendedName>
</protein>
<dbReference type="Proteomes" id="UP000008370">
    <property type="component" value="Unassembled WGS sequence"/>
</dbReference>
<evidence type="ECO:0000256" key="1">
    <source>
        <dbReference type="SAM" id="MobiDB-lite"/>
    </source>
</evidence>
<reference evidence="3 4" key="1">
    <citation type="journal article" date="2012" name="BMC Genomics">
        <title>Comparative genomics of the white-rot fungi, Phanerochaete carnosa and P. chrysosporium, to elucidate the genetic basis of the distinct wood types they colonize.</title>
        <authorList>
            <person name="Suzuki H."/>
            <person name="MacDonald J."/>
            <person name="Syed K."/>
            <person name="Salamov A."/>
            <person name="Hori C."/>
            <person name="Aerts A."/>
            <person name="Henrissat B."/>
            <person name="Wiebenga A."/>
            <person name="vanKuyk P.A."/>
            <person name="Barry K."/>
            <person name="Lindquist E."/>
            <person name="LaButti K."/>
            <person name="Lapidus A."/>
            <person name="Lucas S."/>
            <person name="Coutinho P."/>
            <person name="Gong Y."/>
            <person name="Samejima M."/>
            <person name="Mahadevan R."/>
            <person name="Abou-Zaid M."/>
            <person name="de Vries R.P."/>
            <person name="Igarashi K."/>
            <person name="Yadav J.S."/>
            <person name="Grigoriev I.V."/>
            <person name="Master E.R."/>
        </authorList>
    </citation>
    <scope>NUCLEOTIDE SEQUENCE [LARGE SCALE GENOMIC DNA]</scope>
    <source>
        <strain evidence="3 4">HHB-10118-sp</strain>
    </source>
</reference>
<evidence type="ECO:0000313" key="4">
    <source>
        <dbReference type="Proteomes" id="UP000008370"/>
    </source>
</evidence>
<dbReference type="InterPro" id="IPR000182">
    <property type="entry name" value="GNAT_dom"/>
</dbReference>
<feature type="domain" description="N-acetyltransferase" evidence="2">
    <location>
        <begin position="62"/>
        <end position="199"/>
    </location>
</feature>
<dbReference type="Pfam" id="PF13302">
    <property type="entry name" value="Acetyltransf_3"/>
    <property type="match status" value="1"/>
</dbReference>
<dbReference type="HOGENOM" id="CLU_1016017_0_0_1"/>
<keyword evidence="4" id="KW-1185">Reference proteome</keyword>
<dbReference type="Gene3D" id="3.40.630.30">
    <property type="match status" value="1"/>
</dbReference>
<name>K5VZ84_PHACS</name>
<sequence length="274" mass="30287">MYKNEYRAEPSAPIQPTDDLHEKTPVADYDLNSLVPPPPEPLTTDLVTLEPLVPVLHADALAAALSAEPLANDPDVWFYPFPSGRPYKSRQETLVYMEKQRRRANVLPFAIVDRRSGEFAGTMSVGCDPKQANLDLRMMSVKLIPKFRGSPLFVHASYLLLSYILNPTAEGGLGMVRIGWRSPPENTRSHRAAEKLGFTREGVQRCYEVSDASAVLLSAPYPHLHVVPDGTGRLTEDAVIFSMTIHDWLGPGNKRQRLADLCAKVQGAGSREAV</sequence>
<dbReference type="GO" id="GO:1990189">
    <property type="term" value="F:protein N-terminal-serine acetyltransferase activity"/>
    <property type="evidence" value="ECO:0007669"/>
    <property type="project" value="TreeGrafter"/>
</dbReference>
<dbReference type="OrthoDB" id="41238at2759"/>
<dbReference type="InterPro" id="IPR051908">
    <property type="entry name" value="Ribosomal_N-acetyltransferase"/>
</dbReference>
<dbReference type="GO" id="GO:0008999">
    <property type="term" value="F:protein-N-terminal-alanine acetyltransferase activity"/>
    <property type="evidence" value="ECO:0007669"/>
    <property type="project" value="TreeGrafter"/>
</dbReference>
<dbReference type="InParanoid" id="K5VZ84"/>
<organism evidence="3 4">
    <name type="scientific">Phanerochaete carnosa (strain HHB-10118-sp)</name>
    <name type="common">White-rot fungus</name>
    <name type="synonym">Peniophora carnosa</name>
    <dbReference type="NCBI Taxonomy" id="650164"/>
    <lineage>
        <taxon>Eukaryota</taxon>
        <taxon>Fungi</taxon>
        <taxon>Dikarya</taxon>
        <taxon>Basidiomycota</taxon>
        <taxon>Agaricomycotina</taxon>
        <taxon>Agaricomycetes</taxon>
        <taxon>Polyporales</taxon>
        <taxon>Phanerochaetaceae</taxon>
        <taxon>Phanerochaete</taxon>
    </lineage>
</organism>
<gene>
    <name evidence="3" type="ORF">PHACADRAFT_262662</name>
</gene>
<accession>K5VZ84</accession>
<dbReference type="PANTHER" id="PTHR43441">
    <property type="entry name" value="RIBOSOMAL-PROTEIN-SERINE ACETYLTRANSFERASE"/>
    <property type="match status" value="1"/>
</dbReference>
<dbReference type="SUPFAM" id="SSF55729">
    <property type="entry name" value="Acyl-CoA N-acyltransferases (Nat)"/>
    <property type="match status" value="1"/>
</dbReference>
<dbReference type="InterPro" id="IPR016181">
    <property type="entry name" value="Acyl_CoA_acyltransferase"/>
</dbReference>
<evidence type="ECO:0000313" key="3">
    <source>
        <dbReference type="EMBL" id="EKM52150.1"/>
    </source>
</evidence>
<dbReference type="KEGG" id="pco:PHACADRAFT_262662"/>
<dbReference type="GeneID" id="18918341"/>
<dbReference type="EMBL" id="JH930476">
    <property type="protein sequence ID" value="EKM52150.1"/>
    <property type="molecule type" value="Genomic_DNA"/>
</dbReference>
<proteinExistence type="predicted"/>
<evidence type="ECO:0000259" key="2">
    <source>
        <dbReference type="Pfam" id="PF13302"/>
    </source>
</evidence>
<dbReference type="RefSeq" id="XP_007399929.1">
    <property type="nucleotide sequence ID" value="XM_007399867.1"/>
</dbReference>